<accession>A0A7X0J881</accession>
<comment type="caution">
    <text evidence="1">The sequence shown here is derived from an EMBL/GenBank/DDBJ whole genome shotgun (WGS) entry which is preliminary data.</text>
</comment>
<evidence type="ECO:0000313" key="1">
    <source>
        <dbReference type="EMBL" id="MBB6502900.1"/>
    </source>
</evidence>
<name>A0A7X0J881_9SPHI</name>
<organism evidence="1 2">
    <name type="scientific">Pedobacter cryoconitis</name>
    <dbReference type="NCBI Taxonomy" id="188932"/>
    <lineage>
        <taxon>Bacteria</taxon>
        <taxon>Pseudomonadati</taxon>
        <taxon>Bacteroidota</taxon>
        <taxon>Sphingobacteriia</taxon>
        <taxon>Sphingobacteriales</taxon>
        <taxon>Sphingobacteriaceae</taxon>
        <taxon>Pedobacter</taxon>
    </lineage>
</organism>
<protein>
    <submittedName>
        <fullName evidence="1">Uncharacterized protein</fullName>
    </submittedName>
</protein>
<evidence type="ECO:0000313" key="2">
    <source>
        <dbReference type="Proteomes" id="UP000521017"/>
    </source>
</evidence>
<dbReference type="EMBL" id="JACHCC010000017">
    <property type="protein sequence ID" value="MBB6502900.1"/>
    <property type="molecule type" value="Genomic_DNA"/>
</dbReference>
<gene>
    <name evidence="1" type="ORF">HDF25_005085</name>
</gene>
<proteinExistence type="predicted"/>
<reference evidence="1 2" key="1">
    <citation type="submission" date="2020-08" db="EMBL/GenBank/DDBJ databases">
        <title>Genomic Encyclopedia of Type Strains, Phase IV (KMG-V): Genome sequencing to study the core and pangenomes of soil and plant-associated prokaryotes.</title>
        <authorList>
            <person name="Whitman W."/>
        </authorList>
    </citation>
    <scope>NUCLEOTIDE SEQUENCE [LARGE SCALE GENOMIC DNA]</scope>
    <source>
        <strain evidence="1 2">M2T3</strain>
    </source>
</reference>
<dbReference type="AlphaFoldDB" id="A0A7X0J881"/>
<dbReference type="Proteomes" id="UP000521017">
    <property type="component" value="Unassembled WGS sequence"/>
</dbReference>
<sequence length="74" mass="8518">MGLSREGLSNYLPNFQNSKIGYQMLLPMMNVDPKTVNSWEIGLRILSKINKLNFSLLLETSELIKNQGYLQEKN</sequence>